<evidence type="ECO:0000259" key="6">
    <source>
        <dbReference type="Pfam" id="PF05175"/>
    </source>
</evidence>
<dbReference type="CDD" id="cd02440">
    <property type="entry name" value="AdoMet_MTases"/>
    <property type="match status" value="1"/>
</dbReference>
<dbReference type="AlphaFoldDB" id="A0A5J4STK2"/>
<dbReference type="InterPro" id="IPR019874">
    <property type="entry name" value="RF_methyltr_PrmC"/>
</dbReference>
<protein>
    <recommendedName>
        <fullName evidence="1">peptide chain release factor N(5)-glutamine methyltransferase</fullName>
        <ecNumber evidence="1">2.1.1.297</ecNumber>
    </recommendedName>
</protein>
<name>A0A5J4STK2_9ZZZZ</name>
<dbReference type="PANTHER" id="PTHR18895">
    <property type="entry name" value="HEMK METHYLTRANSFERASE"/>
    <property type="match status" value="1"/>
</dbReference>
<evidence type="ECO:0000256" key="1">
    <source>
        <dbReference type="ARBA" id="ARBA00012771"/>
    </source>
</evidence>
<dbReference type="NCBIfam" id="TIGR00536">
    <property type="entry name" value="hemK_fam"/>
    <property type="match status" value="1"/>
</dbReference>
<dbReference type="InterPro" id="IPR029063">
    <property type="entry name" value="SAM-dependent_MTases_sf"/>
</dbReference>
<evidence type="ECO:0000256" key="5">
    <source>
        <dbReference type="ARBA" id="ARBA00048391"/>
    </source>
</evidence>
<evidence type="ECO:0000256" key="4">
    <source>
        <dbReference type="ARBA" id="ARBA00022691"/>
    </source>
</evidence>
<dbReference type="Gene3D" id="3.40.50.150">
    <property type="entry name" value="Vaccinia Virus protein VP39"/>
    <property type="match status" value="1"/>
</dbReference>
<dbReference type="InterPro" id="IPR002052">
    <property type="entry name" value="DNA_methylase_N6_adenine_CS"/>
</dbReference>
<comment type="caution">
    <text evidence="8">The sequence shown here is derived from an EMBL/GenBank/DDBJ whole genome shotgun (WGS) entry which is preliminary data.</text>
</comment>
<keyword evidence="4" id="KW-0949">S-adenosyl-L-methionine</keyword>
<evidence type="ECO:0000259" key="7">
    <source>
        <dbReference type="Pfam" id="PF17827"/>
    </source>
</evidence>
<proteinExistence type="inferred from homology"/>
<dbReference type="InterPro" id="IPR050320">
    <property type="entry name" value="N5-glutamine_MTase"/>
</dbReference>
<dbReference type="InterPro" id="IPR004556">
    <property type="entry name" value="HemK-like"/>
</dbReference>
<feature type="domain" description="Methyltransferase small" evidence="6">
    <location>
        <begin position="109"/>
        <end position="191"/>
    </location>
</feature>
<dbReference type="PROSITE" id="PS00092">
    <property type="entry name" value="N6_MTASE"/>
    <property type="match status" value="1"/>
</dbReference>
<dbReference type="GO" id="GO:0032259">
    <property type="term" value="P:methylation"/>
    <property type="evidence" value="ECO:0007669"/>
    <property type="project" value="UniProtKB-KW"/>
</dbReference>
<comment type="catalytic activity">
    <reaction evidence="5">
        <text>L-glutaminyl-[peptide chain release factor] + S-adenosyl-L-methionine = N(5)-methyl-L-glutaminyl-[peptide chain release factor] + S-adenosyl-L-homocysteine + H(+)</text>
        <dbReference type="Rhea" id="RHEA:42896"/>
        <dbReference type="Rhea" id="RHEA-COMP:10271"/>
        <dbReference type="Rhea" id="RHEA-COMP:10272"/>
        <dbReference type="ChEBI" id="CHEBI:15378"/>
        <dbReference type="ChEBI" id="CHEBI:30011"/>
        <dbReference type="ChEBI" id="CHEBI:57856"/>
        <dbReference type="ChEBI" id="CHEBI:59789"/>
        <dbReference type="ChEBI" id="CHEBI:61891"/>
        <dbReference type="EC" id="2.1.1.297"/>
    </reaction>
</comment>
<dbReference type="PANTHER" id="PTHR18895:SF74">
    <property type="entry name" value="MTRF1L RELEASE FACTOR GLUTAMINE METHYLTRANSFERASE"/>
    <property type="match status" value="1"/>
</dbReference>
<feature type="domain" description="Release factor glutamine methyltransferase N-terminal" evidence="7">
    <location>
        <begin position="27"/>
        <end position="74"/>
    </location>
</feature>
<dbReference type="SUPFAM" id="SSF53335">
    <property type="entry name" value="S-adenosyl-L-methionine-dependent methyltransferases"/>
    <property type="match status" value="1"/>
</dbReference>
<accession>A0A5J4STK2</accession>
<dbReference type="Pfam" id="PF17827">
    <property type="entry name" value="PrmC_N"/>
    <property type="match status" value="1"/>
</dbReference>
<dbReference type="Gene3D" id="1.10.8.10">
    <property type="entry name" value="DNA helicase RuvA subunit, C-terminal domain"/>
    <property type="match status" value="1"/>
</dbReference>
<evidence type="ECO:0000256" key="3">
    <source>
        <dbReference type="ARBA" id="ARBA00022679"/>
    </source>
</evidence>
<dbReference type="InterPro" id="IPR040758">
    <property type="entry name" value="PrmC_N"/>
</dbReference>
<evidence type="ECO:0000256" key="2">
    <source>
        <dbReference type="ARBA" id="ARBA00022603"/>
    </source>
</evidence>
<organism evidence="8">
    <name type="scientific">termite gut metagenome</name>
    <dbReference type="NCBI Taxonomy" id="433724"/>
    <lineage>
        <taxon>unclassified sequences</taxon>
        <taxon>metagenomes</taxon>
        <taxon>organismal metagenomes</taxon>
    </lineage>
</organism>
<reference evidence="8" key="1">
    <citation type="submission" date="2019-03" db="EMBL/GenBank/DDBJ databases">
        <title>Single cell metagenomics reveals metabolic interactions within the superorganism composed of flagellate Streblomastix strix and complex community of Bacteroidetes bacteria on its surface.</title>
        <authorList>
            <person name="Treitli S.C."/>
            <person name="Kolisko M."/>
            <person name="Husnik F."/>
            <person name="Keeling P."/>
            <person name="Hampl V."/>
        </authorList>
    </citation>
    <scope>NUCLEOTIDE SEQUENCE</scope>
    <source>
        <strain evidence="8">STM</strain>
    </source>
</reference>
<dbReference type="GO" id="GO:0102559">
    <property type="term" value="F:peptide chain release factor N(5)-glutamine methyltransferase activity"/>
    <property type="evidence" value="ECO:0007669"/>
    <property type="project" value="UniProtKB-EC"/>
</dbReference>
<dbReference type="EC" id="2.1.1.297" evidence="1"/>
<dbReference type="NCBIfam" id="TIGR03534">
    <property type="entry name" value="RF_mod_PrmC"/>
    <property type="match status" value="1"/>
</dbReference>
<evidence type="ECO:0000313" key="8">
    <source>
        <dbReference type="EMBL" id="KAA6348751.1"/>
    </source>
</evidence>
<gene>
    <name evidence="8" type="ORF">EZS27_003816</name>
</gene>
<sequence>MNSITSYIRQSLEPIYPLQEIKSLTLILCRDVLHLAVMDIYLNRSIDLPEGEWKKLESIVQRLQNHEPIQYILGNTDFFGMTFHVAPGVLIPRPETEELTELIIKENQGSPQVLDIGTGSGCVAISLAKHIPQATVFAWDISEEALTIARENNKQLGTNVVFHRKDVLSIVSCEEKYDVIVSNPPYVTEAEKAGMEARVTDWEPAVALFVPNNDPLRFYRHIAKLGQELLSAGGKLYFEINRAYGNETVGILKEAGYSNVRVIKDMFGNERMVTAQKNDTTI</sequence>
<dbReference type="GO" id="GO:0003676">
    <property type="term" value="F:nucleic acid binding"/>
    <property type="evidence" value="ECO:0007669"/>
    <property type="project" value="InterPro"/>
</dbReference>
<dbReference type="EMBL" id="SNRY01000061">
    <property type="protein sequence ID" value="KAA6348751.1"/>
    <property type="molecule type" value="Genomic_DNA"/>
</dbReference>
<keyword evidence="2 8" id="KW-0489">Methyltransferase</keyword>
<dbReference type="InterPro" id="IPR007848">
    <property type="entry name" value="Small_mtfrase_dom"/>
</dbReference>
<keyword evidence="3 8" id="KW-0808">Transferase</keyword>
<dbReference type="HAMAP" id="MF_02126">
    <property type="entry name" value="RF_methyltr_PrmC"/>
    <property type="match status" value="1"/>
</dbReference>
<dbReference type="Pfam" id="PF05175">
    <property type="entry name" value="MTS"/>
    <property type="match status" value="1"/>
</dbReference>